<accession>A0A5D3AZI2</accession>
<organism evidence="2 3">
    <name type="scientific">Cryptococcus floricola</name>
    <dbReference type="NCBI Taxonomy" id="2591691"/>
    <lineage>
        <taxon>Eukaryota</taxon>
        <taxon>Fungi</taxon>
        <taxon>Dikarya</taxon>
        <taxon>Basidiomycota</taxon>
        <taxon>Agaricomycotina</taxon>
        <taxon>Tremellomycetes</taxon>
        <taxon>Tremellales</taxon>
        <taxon>Cryptococcaceae</taxon>
        <taxon>Cryptococcus</taxon>
    </lineage>
</organism>
<proteinExistence type="predicted"/>
<evidence type="ECO:0000256" key="1">
    <source>
        <dbReference type="SAM" id="MobiDB-lite"/>
    </source>
</evidence>
<keyword evidence="3" id="KW-1185">Reference proteome</keyword>
<feature type="region of interest" description="Disordered" evidence="1">
    <location>
        <begin position="1"/>
        <end position="219"/>
    </location>
</feature>
<gene>
    <name evidence="2" type="ORF">B9479_002958</name>
</gene>
<feature type="compositionally biased region" description="Polar residues" evidence="1">
    <location>
        <begin position="101"/>
        <end position="132"/>
    </location>
</feature>
<protein>
    <submittedName>
        <fullName evidence="2">Uncharacterized protein</fullName>
    </submittedName>
</protein>
<comment type="caution">
    <text evidence="2">The sequence shown here is derived from an EMBL/GenBank/DDBJ whole genome shotgun (WGS) entry which is preliminary data.</text>
</comment>
<dbReference type="Proteomes" id="UP000322245">
    <property type="component" value="Unassembled WGS sequence"/>
</dbReference>
<evidence type="ECO:0000313" key="2">
    <source>
        <dbReference type="EMBL" id="TYJ56272.1"/>
    </source>
</evidence>
<reference evidence="2 3" key="1">
    <citation type="submission" date="2017-05" db="EMBL/GenBank/DDBJ databases">
        <title>The Genome Sequence of Tsuchiyaea wingfieldii DSM 27421.</title>
        <authorList>
            <person name="Cuomo C."/>
            <person name="Passer A."/>
            <person name="Billmyre B."/>
            <person name="Heitman J."/>
        </authorList>
    </citation>
    <scope>NUCLEOTIDE SEQUENCE [LARGE SCALE GENOMIC DNA]</scope>
    <source>
        <strain evidence="2 3">DSM 27421</strain>
    </source>
</reference>
<name>A0A5D3AZI2_9TREE</name>
<feature type="compositionally biased region" description="Basic and acidic residues" evidence="1">
    <location>
        <begin position="65"/>
        <end position="77"/>
    </location>
</feature>
<feature type="compositionally biased region" description="Basic and acidic residues" evidence="1">
    <location>
        <begin position="161"/>
        <end position="172"/>
    </location>
</feature>
<feature type="compositionally biased region" description="Polar residues" evidence="1">
    <location>
        <begin position="22"/>
        <end position="49"/>
    </location>
</feature>
<dbReference type="AlphaFoldDB" id="A0A5D3AZI2"/>
<sequence length="219" mass="23657">MSRREDRRTNISRPFDPAVSAWGQQTDRSSSAATRPTISAPSNVQTSVWPNSDDDAPSAPNDPSNRGHERDFSDASRDVPLMFQGTQGSIVGTMEGDNARANMTSRFSSDSSRPTTGNASQAAVADRSSSVTDDGPSTGGQGSSGDPGMRSTWIDSSPDSATRRERETERQRRQLRQQQQRGHQAGESEVSNASREVTIGLETTTTAPDSRRTSSEYSQ</sequence>
<dbReference type="EMBL" id="NIDF01000026">
    <property type="protein sequence ID" value="TYJ56272.1"/>
    <property type="molecule type" value="Genomic_DNA"/>
</dbReference>
<feature type="compositionally biased region" description="Polar residues" evidence="1">
    <location>
        <begin position="189"/>
        <end position="208"/>
    </location>
</feature>
<evidence type="ECO:0000313" key="3">
    <source>
        <dbReference type="Proteomes" id="UP000322245"/>
    </source>
</evidence>
<feature type="compositionally biased region" description="Basic and acidic residues" evidence="1">
    <location>
        <begin position="209"/>
        <end position="219"/>
    </location>
</feature>